<proteinExistence type="predicted"/>
<organism evidence="3">
    <name type="scientific">Onchocerca flexuosa</name>
    <dbReference type="NCBI Taxonomy" id="387005"/>
    <lineage>
        <taxon>Eukaryota</taxon>
        <taxon>Metazoa</taxon>
        <taxon>Ecdysozoa</taxon>
        <taxon>Nematoda</taxon>
        <taxon>Chromadorea</taxon>
        <taxon>Rhabditida</taxon>
        <taxon>Spirurina</taxon>
        <taxon>Spiruromorpha</taxon>
        <taxon>Filarioidea</taxon>
        <taxon>Onchocercidae</taxon>
        <taxon>Onchocerca</taxon>
    </lineage>
</organism>
<dbReference type="EMBL" id="UZAJ01040408">
    <property type="protein sequence ID" value="VDP14718.1"/>
    <property type="molecule type" value="Genomic_DNA"/>
</dbReference>
<name>A0A183I247_9BILA</name>
<keyword evidence="2" id="KW-1185">Reference proteome</keyword>
<dbReference type="STRING" id="387005.A0A183I247"/>
<evidence type="ECO:0000313" key="3">
    <source>
        <dbReference type="WBParaSite" id="OFLC_0001381001-mRNA-1"/>
    </source>
</evidence>
<protein>
    <submittedName>
        <fullName evidence="1 3">Uncharacterized protein</fullName>
    </submittedName>
</protein>
<evidence type="ECO:0000313" key="2">
    <source>
        <dbReference type="Proteomes" id="UP000267606"/>
    </source>
</evidence>
<gene>
    <name evidence="1" type="ORF">OFLC_LOCUS13809</name>
</gene>
<reference evidence="1 2" key="2">
    <citation type="submission" date="2018-11" db="EMBL/GenBank/DDBJ databases">
        <authorList>
            <consortium name="Pathogen Informatics"/>
        </authorList>
    </citation>
    <scope>NUCLEOTIDE SEQUENCE [LARGE SCALE GENOMIC DNA]</scope>
</reference>
<reference evidence="3" key="1">
    <citation type="submission" date="2016-06" db="UniProtKB">
        <authorList>
            <consortium name="WormBaseParasite"/>
        </authorList>
    </citation>
    <scope>IDENTIFICATION</scope>
</reference>
<dbReference type="AlphaFoldDB" id="A0A183I247"/>
<sequence>MHAANTNVENEIIERNNMSKEILLDLVREARAMNETKVQRRMLTSRRQSVILQKGVLQDCQNLLN</sequence>
<accession>A0A183I247</accession>
<evidence type="ECO:0000313" key="1">
    <source>
        <dbReference type="EMBL" id="VDP14718.1"/>
    </source>
</evidence>
<dbReference type="Proteomes" id="UP000267606">
    <property type="component" value="Unassembled WGS sequence"/>
</dbReference>
<dbReference type="WBParaSite" id="OFLC_0001381001-mRNA-1">
    <property type="protein sequence ID" value="OFLC_0001381001-mRNA-1"/>
    <property type="gene ID" value="OFLC_0001381001"/>
</dbReference>